<gene>
    <name evidence="3" type="primary">LOC117554869</name>
</gene>
<dbReference type="PANTHER" id="PTHR47901">
    <property type="entry name" value="CASPASE RECRUITMENT DOMAIN-CONTAINING PROTEIN 18"/>
    <property type="match status" value="1"/>
</dbReference>
<dbReference type="GO" id="GO:0042981">
    <property type="term" value="P:regulation of apoptotic process"/>
    <property type="evidence" value="ECO:0007669"/>
    <property type="project" value="InterPro"/>
</dbReference>
<accession>A0A6P8V695</accession>
<dbReference type="Pfam" id="PF00619">
    <property type="entry name" value="CARD"/>
    <property type="match status" value="1"/>
</dbReference>
<dbReference type="InterPro" id="IPR002398">
    <property type="entry name" value="Pept_C14"/>
</dbReference>
<dbReference type="GO" id="GO:0097169">
    <property type="term" value="C:AIM2 inflammasome complex"/>
    <property type="evidence" value="ECO:0007669"/>
    <property type="project" value="TreeGrafter"/>
</dbReference>
<feature type="domain" description="CARD" evidence="1">
    <location>
        <begin position="17"/>
        <end position="102"/>
    </location>
</feature>
<dbReference type="Gene3D" id="1.10.533.10">
    <property type="entry name" value="Death Domain, Fas"/>
    <property type="match status" value="1"/>
</dbReference>
<dbReference type="GO" id="GO:0050727">
    <property type="term" value="P:regulation of inflammatory response"/>
    <property type="evidence" value="ECO:0007669"/>
    <property type="project" value="TreeGrafter"/>
</dbReference>
<evidence type="ECO:0000313" key="3">
    <source>
        <dbReference type="RefSeq" id="XP_034085331.1"/>
    </source>
</evidence>
<name>A0A6P8V695_GYMAC</name>
<dbReference type="SMART" id="SM00114">
    <property type="entry name" value="CARD"/>
    <property type="match status" value="1"/>
</dbReference>
<dbReference type="InParanoid" id="A0A6P8V695"/>
<protein>
    <submittedName>
        <fullName evidence="3">Caspase-1-A-like</fullName>
    </submittedName>
</protein>
<sequence>MEAIASVMYPICFYYELNKIRVKFVDSANKELIKELLDGLLEVGVLNDGQKDSILEENPSTKDKARALIDTVRRKGDDASRKMIALLQSRDQTLYDSFGLSSGKPAQPGNATL</sequence>
<dbReference type="KEGG" id="gacu:117554869"/>
<organism evidence="2 3">
    <name type="scientific">Gymnodraco acuticeps</name>
    <name type="common">Antarctic dragonfish</name>
    <dbReference type="NCBI Taxonomy" id="8218"/>
    <lineage>
        <taxon>Eukaryota</taxon>
        <taxon>Metazoa</taxon>
        <taxon>Chordata</taxon>
        <taxon>Craniata</taxon>
        <taxon>Vertebrata</taxon>
        <taxon>Euteleostomi</taxon>
        <taxon>Actinopterygii</taxon>
        <taxon>Neopterygii</taxon>
        <taxon>Teleostei</taxon>
        <taxon>Neoteleostei</taxon>
        <taxon>Acanthomorphata</taxon>
        <taxon>Eupercaria</taxon>
        <taxon>Perciformes</taxon>
        <taxon>Notothenioidei</taxon>
        <taxon>Bathydraconidae</taxon>
        <taxon>Gymnodraco</taxon>
    </lineage>
</organism>
<evidence type="ECO:0000313" key="2">
    <source>
        <dbReference type="Proteomes" id="UP000515161"/>
    </source>
</evidence>
<dbReference type="GO" id="GO:0072559">
    <property type="term" value="C:NLRP3 inflammasome complex"/>
    <property type="evidence" value="ECO:0007669"/>
    <property type="project" value="TreeGrafter"/>
</dbReference>
<proteinExistence type="predicted"/>
<reference evidence="3" key="1">
    <citation type="submission" date="2025-08" db="UniProtKB">
        <authorList>
            <consortium name="RefSeq"/>
        </authorList>
    </citation>
    <scope>IDENTIFICATION</scope>
</reference>
<dbReference type="GO" id="GO:0006508">
    <property type="term" value="P:proteolysis"/>
    <property type="evidence" value="ECO:0007669"/>
    <property type="project" value="InterPro"/>
</dbReference>
<keyword evidence="2" id="KW-1185">Reference proteome</keyword>
<dbReference type="PANTHER" id="PTHR47901:SF3">
    <property type="entry name" value="CASPASE-1"/>
    <property type="match status" value="1"/>
</dbReference>
<dbReference type="GO" id="GO:0072557">
    <property type="term" value="C:IPAF inflammasome complex"/>
    <property type="evidence" value="ECO:0007669"/>
    <property type="project" value="TreeGrafter"/>
</dbReference>
<dbReference type="PROSITE" id="PS50209">
    <property type="entry name" value="CARD"/>
    <property type="match status" value="1"/>
</dbReference>
<dbReference type="RefSeq" id="XP_034085331.1">
    <property type="nucleotide sequence ID" value="XM_034229440.1"/>
</dbReference>
<dbReference type="InterPro" id="IPR011029">
    <property type="entry name" value="DEATH-like_dom_sf"/>
</dbReference>
<dbReference type="InterPro" id="IPR001315">
    <property type="entry name" value="CARD"/>
</dbReference>
<dbReference type="AlphaFoldDB" id="A0A6P8V695"/>
<evidence type="ECO:0000259" key="1">
    <source>
        <dbReference type="PROSITE" id="PS50209"/>
    </source>
</evidence>
<dbReference type="SUPFAM" id="SSF47986">
    <property type="entry name" value="DEATH domain"/>
    <property type="match status" value="1"/>
</dbReference>
<dbReference type="GeneID" id="117554869"/>
<dbReference type="GO" id="GO:0004197">
    <property type="term" value="F:cysteine-type endopeptidase activity"/>
    <property type="evidence" value="ECO:0007669"/>
    <property type="project" value="InterPro"/>
</dbReference>
<dbReference type="OrthoDB" id="8869108at2759"/>
<dbReference type="Proteomes" id="UP000515161">
    <property type="component" value="Unplaced"/>
</dbReference>